<organism evidence="1 2">
    <name type="scientific">Caenorhabditis japonica</name>
    <dbReference type="NCBI Taxonomy" id="281687"/>
    <lineage>
        <taxon>Eukaryota</taxon>
        <taxon>Metazoa</taxon>
        <taxon>Ecdysozoa</taxon>
        <taxon>Nematoda</taxon>
        <taxon>Chromadorea</taxon>
        <taxon>Rhabditida</taxon>
        <taxon>Rhabditina</taxon>
        <taxon>Rhabditomorpha</taxon>
        <taxon>Rhabditoidea</taxon>
        <taxon>Rhabditidae</taxon>
        <taxon>Peloderinae</taxon>
        <taxon>Caenorhabditis</taxon>
    </lineage>
</organism>
<name>A0A8R1IJC4_CAEJA</name>
<protein>
    <submittedName>
        <fullName evidence="1">Uncharacterized protein</fullName>
    </submittedName>
</protein>
<dbReference type="AlphaFoldDB" id="A0A8R1IJC4"/>
<proteinExistence type="predicted"/>
<reference evidence="2" key="1">
    <citation type="submission" date="2010-08" db="EMBL/GenBank/DDBJ databases">
        <authorList>
            <consortium name="Caenorhabditis japonica Sequencing Consortium"/>
            <person name="Wilson R.K."/>
        </authorList>
    </citation>
    <scope>NUCLEOTIDE SEQUENCE [LARGE SCALE GENOMIC DNA]</scope>
    <source>
        <strain evidence="2">DF5081</strain>
    </source>
</reference>
<reference evidence="1" key="2">
    <citation type="submission" date="2022-06" db="UniProtKB">
        <authorList>
            <consortium name="EnsemblMetazoa"/>
        </authorList>
    </citation>
    <scope>IDENTIFICATION</scope>
    <source>
        <strain evidence="1">DF5081</strain>
    </source>
</reference>
<sequence length="68" mass="7867">MREETKRSRVCGQRLSPKRRRQAAFLSVERIISFVKTNRSLFNPVLSDDDDDVGLATYSQHVYTCFGN</sequence>
<dbReference type="EnsemblMetazoa" id="CJA33336a.1">
    <property type="protein sequence ID" value="CJA33336a.1"/>
    <property type="gene ID" value="WBGene00209183"/>
</dbReference>
<evidence type="ECO:0000313" key="2">
    <source>
        <dbReference type="Proteomes" id="UP000005237"/>
    </source>
</evidence>
<keyword evidence="2" id="KW-1185">Reference proteome</keyword>
<accession>A0A8R1IJC4</accession>
<dbReference type="Proteomes" id="UP000005237">
    <property type="component" value="Unassembled WGS sequence"/>
</dbReference>
<evidence type="ECO:0000313" key="1">
    <source>
        <dbReference type="EnsemblMetazoa" id="CJA33336a.1"/>
    </source>
</evidence>